<dbReference type="RefSeq" id="WP_151107697.1">
    <property type="nucleotide sequence ID" value="NZ_WAEM01000005.1"/>
</dbReference>
<dbReference type="EMBL" id="WAEM01000005">
    <property type="protein sequence ID" value="KAB1155470.1"/>
    <property type="molecule type" value="Genomic_DNA"/>
</dbReference>
<dbReference type="OrthoDB" id="1288696at2"/>
<feature type="domain" description="Secretion system C-terminal sorting" evidence="3">
    <location>
        <begin position="389"/>
        <end position="454"/>
    </location>
</feature>
<dbReference type="AlphaFoldDB" id="A0A7J5AD70"/>
<keyword evidence="5" id="KW-1185">Reference proteome</keyword>
<evidence type="ECO:0000313" key="4">
    <source>
        <dbReference type="EMBL" id="KAB1155470.1"/>
    </source>
</evidence>
<evidence type="ECO:0000313" key="5">
    <source>
        <dbReference type="Proteomes" id="UP000490922"/>
    </source>
</evidence>
<proteinExistence type="predicted"/>
<dbReference type="NCBIfam" id="TIGR04183">
    <property type="entry name" value="Por_Secre_tail"/>
    <property type="match status" value="1"/>
</dbReference>
<keyword evidence="1 2" id="KW-0732">Signal</keyword>
<dbReference type="InterPro" id="IPR026444">
    <property type="entry name" value="Secre_tail"/>
</dbReference>
<organism evidence="4 5">
    <name type="scientific">Flavobacterium luteum</name>
    <dbReference type="NCBI Taxonomy" id="2026654"/>
    <lineage>
        <taxon>Bacteria</taxon>
        <taxon>Pseudomonadati</taxon>
        <taxon>Bacteroidota</taxon>
        <taxon>Flavobacteriia</taxon>
        <taxon>Flavobacteriales</taxon>
        <taxon>Flavobacteriaceae</taxon>
        <taxon>Flavobacterium</taxon>
    </lineage>
</organism>
<evidence type="ECO:0000259" key="3">
    <source>
        <dbReference type="Pfam" id="PF18962"/>
    </source>
</evidence>
<sequence length="457" mass="48787">MKTKITFLFLFIIPFLTFAQQFNTPGDNEGFVIVGTTTNTLVANGTDLVLTMAKSGNPVIATATANIDADTNNYLEISLKNNSTTDQLRFSNTNPAVAPFSNIVITKGDTSYQTYYVDITAWTGIVNVLSIVGKPTTGGYTFVGAGETISIDYIKPVVSLPIVVTPEVNTFSFDGASNGGFTTLLRATAVQATESSKETLKITCTAANTGNSKVSLAAGVAHVGGLNKYAHIIIKNTSSNNAFQIAGLVGGVVKSFNPKPVFTANDTDYMTYDFDLTTWDDANQQPDLIIGVKSTWAATGVYAVNDQVISSNSTYKNLTGINTTNNPRADIIANAAAVPPLPQNWELVGIEGALLDITNPIYIDQIVFDNEKGNLGNRDFGSKSNTIAIYPNPARNVLNVKSDNTISKIDVYDMQGKKVASKNNTSDINVSSLGKGIYIISVLQDNGSVASKQFVKE</sequence>
<feature type="chain" id="PRO_5029635392" evidence="2">
    <location>
        <begin position="20"/>
        <end position="457"/>
    </location>
</feature>
<protein>
    <submittedName>
        <fullName evidence="4">T9SS type A sorting domain-containing protein</fullName>
    </submittedName>
</protein>
<accession>A0A7J5AD70</accession>
<dbReference type="Pfam" id="PF18962">
    <property type="entry name" value="Por_Secre_tail"/>
    <property type="match status" value="1"/>
</dbReference>
<gene>
    <name evidence="4" type="ORF">F6464_10145</name>
</gene>
<feature type="signal peptide" evidence="2">
    <location>
        <begin position="1"/>
        <end position="19"/>
    </location>
</feature>
<reference evidence="4 5" key="1">
    <citation type="submission" date="2019-09" db="EMBL/GenBank/DDBJ databases">
        <title>Flavobacterium sp. nov., isolated from glacier ice.</title>
        <authorList>
            <person name="Liu Q."/>
        </authorList>
    </citation>
    <scope>NUCLEOTIDE SEQUENCE [LARGE SCALE GENOMIC DNA]</scope>
    <source>
        <strain evidence="4 5">NBRC 112527</strain>
    </source>
</reference>
<comment type="caution">
    <text evidence="4">The sequence shown here is derived from an EMBL/GenBank/DDBJ whole genome shotgun (WGS) entry which is preliminary data.</text>
</comment>
<dbReference type="Proteomes" id="UP000490922">
    <property type="component" value="Unassembled WGS sequence"/>
</dbReference>
<evidence type="ECO:0000256" key="1">
    <source>
        <dbReference type="ARBA" id="ARBA00022729"/>
    </source>
</evidence>
<evidence type="ECO:0000256" key="2">
    <source>
        <dbReference type="SAM" id="SignalP"/>
    </source>
</evidence>
<name>A0A7J5AD70_9FLAO</name>